<keyword evidence="5 8" id="KW-0812">Transmembrane</keyword>
<evidence type="ECO:0000313" key="10">
    <source>
        <dbReference type="Proteomes" id="UP000672602"/>
    </source>
</evidence>
<feature type="transmembrane region" description="Helical" evidence="8">
    <location>
        <begin position="180"/>
        <end position="199"/>
    </location>
</feature>
<dbReference type="AlphaFoldDB" id="A0A8J7S4T5"/>
<dbReference type="InterPro" id="IPR011606">
    <property type="entry name" value="Brnchd-chn_aa_trnsp_permease"/>
</dbReference>
<evidence type="ECO:0000256" key="8">
    <source>
        <dbReference type="SAM" id="Phobius"/>
    </source>
</evidence>
<sequence length="257" mass="26372">MDSMPDRTEVEAEPSLSTRAAVLHGARRCLGVPALGIGLSMMGFGAVAHDLGFTAPQTIATTALVWGLPGQLAYMELATAGAPVLVVMAAVAFANMRMLPMVVTGLPLILGGRRLGFLARVALVQFVAVTVWTQMNNDAPALPRRARLPFYLGFVTVLYTAGLSGTVIGYSGGTLLPDPALRVAVFMTPLYLLLLVSAARHPTNKLAVALGAALGLGLYPVIGDVAVLAAGLAGGTVACAAGGLLDRRRGQGEPGDG</sequence>
<gene>
    <name evidence="9" type="ORF">KAJ83_17380</name>
</gene>
<organism evidence="9 10">
    <name type="scientific">Marivibrio halodurans</name>
    <dbReference type="NCBI Taxonomy" id="2039722"/>
    <lineage>
        <taxon>Bacteria</taxon>
        <taxon>Pseudomonadati</taxon>
        <taxon>Pseudomonadota</taxon>
        <taxon>Alphaproteobacteria</taxon>
        <taxon>Rhodospirillales</taxon>
        <taxon>Rhodospirillaceae</taxon>
        <taxon>Marivibrio</taxon>
    </lineage>
</organism>
<evidence type="ECO:0000256" key="1">
    <source>
        <dbReference type="ARBA" id="ARBA00004651"/>
    </source>
</evidence>
<keyword evidence="6 8" id="KW-1133">Transmembrane helix</keyword>
<name>A0A8J7S4T5_9PROT</name>
<keyword evidence="10" id="KW-1185">Reference proteome</keyword>
<proteinExistence type="inferred from homology"/>
<accession>A0A8J7S4T5</accession>
<dbReference type="GO" id="GO:0005886">
    <property type="term" value="C:plasma membrane"/>
    <property type="evidence" value="ECO:0007669"/>
    <property type="project" value="UniProtKB-SubCell"/>
</dbReference>
<dbReference type="Proteomes" id="UP000672602">
    <property type="component" value="Unassembled WGS sequence"/>
</dbReference>
<reference evidence="9" key="1">
    <citation type="submission" date="2021-04" db="EMBL/GenBank/DDBJ databases">
        <authorList>
            <person name="Zhang D.-C."/>
        </authorList>
    </citation>
    <scope>NUCLEOTIDE SEQUENCE</scope>
    <source>
        <strain evidence="9">CGMCC 1.15697</strain>
    </source>
</reference>
<evidence type="ECO:0000256" key="6">
    <source>
        <dbReference type="ARBA" id="ARBA00022989"/>
    </source>
</evidence>
<dbReference type="RefSeq" id="WP_210683383.1">
    <property type="nucleotide sequence ID" value="NZ_JAGMWN010000011.1"/>
</dbReference>
<comment type="similarity">
    <text evidence="2">Belongs to the AzlC family.</text>
</comment>
<evidence type="ECO:0000256" key="7">
    <source>
        <dbReference type="ARBA" id="ARBA00023136"/>
    </source>
</evidence>
<evidence type="ECO:0000256" key="4">
    <source>
        <dbReference type="ARBA" id="ARBA00022475"/>
    </source>
</evidence>
<keyword evidence="7 8" id="KW-0472">Membrane</keyword>
<keyword evidence="3" id="KW-0813">Transport</keyword>
<evidence type="ECO:0000256" key="5">
    <source>
        <dbReference type="ARBA" id="ARBA00022692"/>
    </source>
</evidence>
<comment type="subcellular location">
    <subcellularLocation>
        <location evidence="1">Cell membrane</location>
        <topology evidence="1">Multi-pass membrane protein</topology>
    </subcellularLocation>
</comment>
<dbReference type="EMBL" id="JAGMWN010000011">
    <property type="protein sequence ID" value="MBP5858794.1"/>
    <property type="molecule type" value="Genomic_DNA"/>
</dbReference>
<keyword evidence="4" id="KW-1003">Cell membrane</keyword>
<feature type="transmembrane region" description="Helical" evidence="8">
    <location>
        <begin position="206"/>
        <end position="222"/>
    </location>
</feature>
<evidence type="ECO:0000313" key="9">
    <source>
        <dbReference type="EMBL" id="MBP5858794.1"/>
    </source>
</evidence>
<dbReference type="PANTHER" id="PTHR34979">
    <property type="entry name" value="INNER MEMBRANE PROTEIN YGAZ"/>
    <property type="match status" value="1"/>
</dbReference>
<comment type="caution">
    <text evidence="9">The sequence shown here is derived from an EMBL/GenBank/DDBJ whole genome shotgun (WGS) entry which is preliminary data.</text>
</comment>
<dbReference type="Pfam" id="PF03591">
    <property type="entry name" value="AzlC"/>
    <property type="match status" value="1"/>
</dbReference>
<dbReference type="GO" id="GO:1903785">
    <property type="term" value="P:L-valine transmembrane transport"/>
    <property type="evidence" value="ECO:0007669"/>
    <property type="project" value="TreeGrafter"/>
</dbReference>
<dbReference type="PANTHER" id="PTHR34979:SF1">
    <property type="entry name" value="INNER MEMBRANE PROTEIN YGAZ"/>
    <property type="match status" value="1"/>
</dbReference>
<protein>
    <submittedName>
        <fullName evidence="9">AzlC family ABC transporter permease</fullName>
    </submittedName>
</protein>
<evidence type="ECO:0000256" key="2">
    <source>
        <dbReference type="ARBA" id="ARBA00010735"/>
    </source>
</evidence>
<evidence type="ECO:0000256" key="3">
    <source>
        <dbReference type="ARBA" id="ARBA00022448"/>
    </source>
</evidence>
<feature type="transmembrane region" description="Helical" evidence="8">
    <location>
        <begin position="77"/>
        <end position="97"/>
    </location>
</feature>
<feature type="transmembrane region" description="Helical" evidence="8">
    <location>
        <begin position="148"/>
        <end position="168"/>
    </location>
</feature>